<evidence type="ECO:0000313" key="6">
    <source>
        <dbReference type="Proteomes" id="UP000093523"/>
    </source>
</evidence>
<dbReference type="Gene3D" id="3.30.450.20">
    <property type="entry name" value="PAS domain"/>
    <property type="match status" value="1"/>
</dbReference>
<dbReference type="GO" id="GO:0005886">
    <property type="term" value="C:plasma membrane"/>
    <property type="evidence" value="ECO:0007669"/>
    <property type="project" value="TreeGrafter"/>
</dbReference>
<evidence type="ECO:0000313" key="5">
    <source>
        <dbReference type="EMBL" id="OCH22945.1"/>
    </source>
</evidence>
<comment type="cofactor">
    <cofactor evidence="1">
        <name>Mg(2+)</name>
        <dbReference type="ChEBI" id="CHEBI:18420"/>
    </cofactor>
</comment>
<protein>
    <recommendedName>
        <fullName evidence="2">diguanylate cyclase</fullName>
        <ecNumber evidence="2">2.7.7.65</ecNumber>
    </recommendedName>
</protein>
<dbReference type="InterPro" id="IPR050469">
    <property type="entry name" value="Diguanylate_Cyclase"/>
</dbReference>
<dbReference type="GO" id="GO:0052621">
    <property type="term" value="F:diguanylate cyclase activity"/>
    <property type="evidence" value="ECO:0007669"/>
    <property type="project" value="UniProtKB-EC"/>
</dbReference>
<dbReference type="EC" id="2.7.7.65" evidence="2"/>
<reference evidence="5 6" key="1">
    <citation type="submission" date="2016-06" db="EMBL/GenBank/DDBJ databases">
        <authorList>
            <person name="Kjaerup R.B."/>
            <person name="Dalgaard T.S."/>
            <person name="Juul-Madsen H.R."/>
        </authorList>
    </citation>
    <scope>NUCLEOTIDE SEQUENCE [LARGE SCALE GENOMIC DNA]</scope>
    <source>
        <strain evidence="5 6">1S159</strain>
    </source>
</reference>
<dbReference type="SUPFAM" id="SSF55073">
    <property type="entry name" value="Nucleotide cyclase"/>
    <property type="match status" value="1"/>
</dbReference>
<dbReference type="Proteomes" id="UP000093523">
    <property type="component" value="Unassembled WGS sequence"/>
</dbReference>
<evidence type="ECO:0000259" key="4">
    <source>
        <dbReference type="PROSITE" id="PS50887"/>
    </source>
</evidence>
<feature type="domain" description="GGDEF" evidence="4">
    <location>
        <begin position="186"/>
        <end position="319"/>
    </location>
</feature>
<dbReference type="PANTHER" id="PTHR45138">
    <property type="entry name" value="REGULATORY COMPONENTS OF SENSORY TRANSDUCTION SYSTEM"/>
    <property type="match status" value="1"/>
</dbReference>
<evidence type="ECO:0000256" key="2">
    <source>
        <dbReference type="ARBA" id="ARBA00012528"/>
    </source>
</evidence>
<organism evidence="5 6">
    <name type="scientific">Aliivibrio logei</name>
    <name type="common">Vibrio logei</name>
    <dbReference type="NCBI Taxonomy" id="688"/>
    <lineage>
        <taxon>Bacteria</taxon>
        <taxon>Pseudomonadati</taxon>
        <taxon>Pseudomonadota</taxon>
        <taxon>Gammaproteobacteria</taxon>
        <taxon>Vibrionales</taxon>
        <taxon>Vibrionaceae</taxon>
        <taxon>Aliivibrio</taxon>
    </lineage>
</organism>
<dbReference type="InterPro" id="IPR035965">
    <property type="entry name" value="PAS-like_dom_sf"/>
</dbReference>
<dbReference type="STRING" id="688.A6E04_03300"/>
<evidence type="ECO:0000256" key="1">
    <source>
        <dbReference type="ARBA" id="ARBA00001946"/>
    </source>
</evidence>
<dbReference type="GO" id="GO:0043709">
    <property type="term" value="P:cell adhesion involved in single-species biofilm formation"/>
    <property type="evidence" value="ECO:0007669"/>
    <property type="project" value="TreeGrafter"/>
</dbReference>
<dbReference type="PANTHER" id="PTHR45138:SF9">
    <property type="entry name" value="DIGUANYLATE CYCLASE DGCM-RELATED"/>
    <property type="match status" value="1"/>
</dbReference>
<dbReference type="AlphaFoldDB" id="A0A1B9P372"/>
<dbReference type="InterPro" id="IPR029787">
    <property type="entry name" value="Nucleotide_cyclase"/>
</dbReference>
<dbReference type="EMBL" id="MAJU01000004">
    <property type="protein sequence ID" value="OCH22945.1"/>
    <property type="molecule type" value="Genomic_DNA"/>
</dbReference>
<dbReference type="GO" id="GO:1902201">
    <property type="term" value="P:negative regulation of bacterial-type flagellum-dependent cell motility"/>
    <property type="evidence" value="ECO:0007669"/>
    <property type="project" value="TreeGrafter"/>
</dbReference>
<name>A0A1B9P372_ALILO</name>
<dbReference type="NCBIfam" id="TIGR00254">
    <property type="entry name" value="GGDEF"/>
    <property type="match status" value="1"/>
</dbReference>
<dbReference type="SMART" id="SM00267">
    <property type="entry name" value="GGDEF"/>
    <property type="match status" value="1"/>
</dbReference>
<sequence length="322" mass="36357">MNTKNTAMNDFHWAMQVIGDLDAGLIVLDKEYRVCAWNSFMQSYSGVTADSILGHVIFDIIPDLPASWLRKKVDASFSLKTRGFSSWEDRPYLFKFKNFTPISSGLTEMRQNITFSPLTSLNGLASHVSLVINDVTDIAKNKLHLQESNQQLSNLSKTDGLTNLFNRAYWESCLKKEFETAQVSGAVSSIVIFDIDHFKQVNDTYGHTVGDDVIRNASDLLRKTSRNTDICGRYGGEEFTVILPGTNAEQALYFTERLRKRIEKAIVVCEKANVSYQVSLGVCELAPEHTDYLSWLEMADKALYHSKENGRNRSTVYHPDLA</sequence>
<comment type="catalytic activity">
    <reaction evidence="3">
        <text>2 GTP = 3',3'-c-di-GMP + 2 diphosphate</text>
        <dbReference type="Rhea" id="RHEA:24898"/>
        <dbReference type="ChEBI" id="CHEBI:33019"/>
        <dbReference type="ChEBI" id="CHEBI:37565"/>
        <dbReference type="ChEBI" id="CHEBI:58805"/>
        <dbReference type="EC" id="2.7.7.65"/>
    </reaction>
</comment>
<dbReference type="InterPro" id="IPR000160">
    <property type="entry name" value="GGDEF_dom"/>
</dbReference>
<accession>A0A1B9P372</accession>
<proteinExistence type="predicted"/>
<dbReference type="PROSITE" id="PS50887">
    <property type="entry name" value="GGDEF"/>
    <property type="match status" value="1"/>
</dbReference>
<comment type="caution">
    <text evidence="5">The sequence shown here is derived from an EMBL/GenBank/DDBJ whole genome shotgun (WGS) entry which is preliminary data.</text>
</comment>
<dbReference type="Pfam" id="PF00990">
    <property type="entry name" value="GGDEF"/>
    <property type="match status" value="1"/>
</dbReference>
<dbReference type="InterPro" id="IPR043128">
    <property type="entry name" value="Rev_trsase/Diguanyl_cyclase"/>
</dbReference>
<dbReference type="RefSeq" id="WP_017021382.1">
    <property type="nucleotide sequence ID" value="NZ_CAWMPN010000004.1"/>
</dbReference>
<dbReference type="FunFam" id="3.30.70.270:FF:000001">
    <property type="entry name" value="Diguanylate cyclase domain protein"/>
    <property type="match status" value="1"/>
</dbReference>
<dbReference type="OrthoDB" id="9812260at2"/>
<dbReference type="SUPFAM" id="SSF55785">
    <property type="entry name" value="PYP-like sensor domain (PAS domain)"/>
    <property type="match status" value="1"/>
</dbReference>
<evidence type="ECO:0000256" key="3">
    <source>
        <dbReference type="ARBA" id="ARBA00034247"/>
    </source>
</evidence>
<dbReference type="CDD" id="cd01949">
    <property type="entry name" value="GGDEF"/>
    <property type="match status" value="1"/>
</dbReference>
<gene>
    <name evidence="5" type="ORF">A6E04_03300</name>
</gene>
<dbReference type="Gene3D" id="3.30.70.270">
    <property type="match status" value="1"/>
</dbReference>